<dbReference type="InterPro" id="IPR008271">
    <property type="entry name" value="Ser/Thr_kinase_AS"/>
</dbReference>
<evidence type="ECO:0000313" key="7">
    <source>
        <dbReference type="EMBL" id="KAK7231715.1"/>
    </source>
</evidence>
<dbReference type="InterPro" id="IPR011009">
    <property type="entry name" value="Kinase-like_dom_sf"/>
</dbReference>
<sequence>MSDVLDLLERVGSALHASGVERAVSTRRVAEGRSGPPAQGDGLDRARKSSDDAWRAARGGELWGAPFELAFEALATERFRVDRHAGGAADYYAVVSGYSAFHERLLRCLRDAARASGAGAGDVAFGVLFLKGKELAAAQRGYGVGALGARSFPAGARAALLATMGGAEAVAEAILLFAPDFVDAAALGALLAPPREYAVLASRLLTARSGARSDDVGFGRSAALSASRFMDVMTRWINDLRLFELDLGAALGTARVSERRGAAAAASRWWCSGAPAAPRRPRGAAGGARAAAAAASARRRRPSVVVGRPRNTTPGLEKCGGGHFDAEAVELRETVGSGASGTVRRGLYKGTHDVAVKLVFEDAKQKAAGIGVTMTPKQWRSDFDREVAALRRVDHPNIVTFFGVFDCPEFEARGVVLEFLPGGSLDALLRAPAALDTVDDVALALADGVANGMAHLHGLGLLHRDLKPANVLLDASGVAKVSDFGLCCVSGHEDGATIERHAHTGVTGTLRWMAPEVLCDRPYSFAADVYSFAILLWQLLAWHGSPFDEFGQNVPFFAVSVAEKHHRPALKPCEDRGAPPALVSLLPAAWAPEPEARPTFDDICAAIDAARADFGDDGAAAPPRVSSFEAAEGAPRSPPEVVDAAQVAGGSKHGMARRGASSGASPYELASLLGRTKDA</sequence>
<feature type="region of interest" description="Disordered" evidence="5">
    <location>
        <begin position="280"/>
        <end position="319"/>
    </location>
</feature>
<comment type="caution">
    <text evidence="7">The sequence shown here is derived from an EMBL/GenBank/DDBJ whole genome shotgun (WGS) entry which is preliminary data.</text>
</comment>
<dbReference type="PROSITE" id="PS00107">
    <property type="entry name" value="PROTEIN_KINASE_ATP"/>
    <property type="match status" value="1"/>
</dbReference>
<dbReference type="PRINTS" id="PR00109">
    <property type="entry name" value="TYRKINASE"/>
</dbReference>
<dbReference type="InterPro" id="IPR017441">
    <property type="entry name" value="Protein_kinase_ATP_BS"/>
</dbReference>
<dbReference type="Gene3D" id="1.10.510.10">
    <property type="entry name" value="Transferase(Phosphotransferase) domain 1"/>
    <property type="match status" value="1"/>
</dbReference>
<dbReference type="SMART" id="SM00220">
    <property type="entry name" value="S_TKc"/>
    <property type="match status" value="1"/>
</dbReference>
<evidence type="ECO:0000256" key="3">
    <source>
        <dbReference type="ARBA" id="ARBA00022840"/>
    </source>
</evidence>
<dbReference type="Proteomes" id="UP001363151">
    <property type="component" value="Unassembled WGS sequence"/>
</dbReference>
<dbReference type="InterPro" id="IPR000719">
    <property type="entry name" value="Prot_kinase_dom"/>
</dbReference>
<protein>
    <submittedName>
        <fullName evidence="7">Protein tyrosine kinase</fullName>
    </submittedName>
</protein>
<evidence type="ECO:0000259" key="6">
    <source>
        <dbReference type="PROSITE" id="PS50011"/>
    </source>
</evidence>
<dbReference type="SUPFAM" id="SSF56112">
    <property type="entry name" value="Protein kinase-like (PK-like)"/>
    <property type="match status" value="1"/>
</dbReference>
<feature type="compositionally biased region" description="Low complexity" evidence="5">
    <location>
        <begin position="287"/>
        <end position="296"/>
    </location>
</feature>
<keyword evidence="3 4" id="KW-0067">ATP-binding</keyword>
<dbReference type="Pfam" id="PF08376">
    <property type="entry name" value="NIT"/>
    <property type="match status" value="1"/>
</dbReference>
<keyword evidence="7" id="KW-0418">Kinase</keyword>
<dbReference type="PROSITE" id="PS00108">
    <property type="entry name" value="PROTEIN_KINASE_ST"/>
    <property type="match status" value="1"/>
</dbReference>
<dbReference type="InterPro" id="IPR001245">
    <property type="entry name" value="Ser-Thr/Tyr_kinase_cat_dom"/>
</dbReference>
<dbReference type="PROSITE" id="PS50011">
    <property type="entry name" value="PROTEIN_KINASE_DOM"/>
    <property type="match status" value="1"/>
</dbReference>
<keyword evidence="7" id="KW-0808">Transferase</keyword>
<evidence type="ECO:0000256" key="2">
    <source>
        <dbReference type="ARBA" id="ARBA00022741"/>
    </source>
</evidence>
<dbReference type="GO" id="GO:0016301">
    <property type="term" value="F:kinase activity"/>
    <property type="evidence" value="ECO:0007669"/>
    <property type="project" value="UniProtKB-KW"/>
</dbReference>
<dbReference type="InterPro" id="IPR051681">
    <property type="entry name" value="Ser/Thr_Kinases-Pseudokinases"/>
</dbReference>
<feature type="domain" description="Protein kinase" evidence="6">
    <location>
        <begin position="329"/>
        <end position="614"/>
    </location>
</feature>
<gene>
    <name evidence="7" type="ORF">SO694_00123058</name>
</gene>
<keyword evidence="1" id="KW-0723">Serine/threonine-protein kinase</keyword>
<dbReference type="EMBL" id="JBBJCI010000375">
    <property type="protein sequence ID" value="KAK7231715.1"/>
    <property type="molecule type" value="Genomic_DNA"/>
</dbReference>
<evidence type="ECO:0000256" key="5">
    <source>
        <dbReference type="SAM" id="MobiDB-lite"/>
    </source>
</evidence>
<feature type="binding site" evidence="4">
    <location>
        <position position="357"/>
    </location>
    <ligand>
        <name>ATP</name>
        <dbReference type="ChEBI" id="CHEBI:30616"/>
    </ligand>
</feature>
<dbReference type="InterPro" id="IPR013587">
    <property type="entry name" value="Nitrate/nitrite_sensing"/>
</dbReference>
<keyword evidence="8" id="KW-1185">Reference proteome</keyword>
<feature type="region of interest" description="Disordered" evidence="5">
    <location>
        <begin position="647"/>
        <end position="679"/>
    </location>
</feature>
<evidence type="ECO:0000256" key="4">
    <source>
        <dbReference type="PROSITE-ProRule" id="PRU10141"/>
    </source>
</evidence>
<feature type="region of interest" description="Disordered" evidence="5">
    <location>
        <begin position="26"/>
        <end position="50"/>
    </location>
</feature>
<reference evidence="7 8" key="1">
    <citation type="submission" date="2024-03" db="EMBL/GenBank/DDBJ databases">
        <title>Aureococcus anophagefferens CCMP1851 and Kratosvirus quantuckense: Draft genome of a second virus-susceptible host strain in the model system.</title>
        <authorList>
            <person name="Chase E."/>
            <person name="Truchon A.R."/>
            <person name="Schepens W."/>
            <person name="Wilhelm S.W."/>
        </authorList>
    </citation>
    <scope>NUCLEOTIDE SEQUENCE [LARGE SCALE GENOMIC DNA]</scope>
    <source>
        <strain evidence="7 8">CCMP1851</strain>
    </source>
</reference>
<accession>A0ABR1FIW2</accession>
<organism evidence="7 8">
    <name type="scientific">Aureococcus anophagefferens</name>
    <name type="common">Harmful bloom alga</name>
    <dbReference type="NCBI Taxonomy" id="44056"/>
    <lineage>
        <taxon>Eukaryota</taxon>
        <taxon>Sar</taxon>
        <taxon>Stramenopiles</taxon>
        <taxon>Ochrophyta</taxon>
        <taxon>Pelagophyceae</taxon>
        <taxon>Pelagomonadales</taxon>
        <taxon>Pelagomonadaceae</taxon>
        <taxon>Aureococcus</taxon>
    </lineage>
</organism>
<evidence type="ECO:0000256" key="1">
    <source>
        <dbReference type="ARBA" id="ARBA00022527"/>
    </source>
</evidence>
<name>A0ABR1FIW2_AURAN</name>
<evidence type="ECO:0000313" key="8">
    <source>
        <dbReference type="Proteomes" id="UP001363151"/>
    </source>
</evidence>
<proteinExistence type="predicted"/>
<dbReference type="PANTHER" id="PTHR44329:SF84">
    <property type="entry name" value="PROTEIN KINASE LIKE PROTEIN"/>
    <property type="match status" value="1"/>
</dbReference>
<keyword evidence="2 4" id="KW-0547">Nucleotide-binding</keyword>
<dbReference type="Pfam" id="PF07714">
    <property type="entry name" value="PK_Tyr_Ser-Thr"/>
    <property type="match status" value="1"/>
</dbReference>
<dbReference type="PANTHER" id="PTHR44329">
    <property type="entry name" value="SERINE/THREONINE-PROTEIN KINASE TNNI3K-RELATED"/>
    <property type="match status" value="1"/>
</dbReference>